<comment type="caution">
    <text evidence="9">The sequence shown here is derived from an EMBL/GenBank/DDBJ whole genome shotgun (WGS) entry which is preliminary data.</text>
</comment>
<feature type="transmembrane region" description="Helical" evidence="7">
    <location>
        <begin position="87"/>
        <end position="104"/>
    </location>
</feature>
<evidence type="ECO:0000256" key="4">
    <source>
        <dbReference type="ARBA" id="ARBA00022692"/>
    </source>
</evidence>
<dbReference type="InterPro" id="IPR050930">
    <property type="entry name" value="MFS_Vesicular_Transporter"/>
</dbReference>
<dbReference type="EMBL" id="JAFEKC020000008">
    <property type="protein sequence ID" value="KAK0513527.1"/>
    <property type="molecule type" value="Genomic_DNA"/>
</dbReference>
<evidence type="ECO:0000256" key="2">
    <source>
        <dbReference type="ARBA" id="ARBA00006829"/>
    </source>
</evidence>
<evidence type="ECO:0000256" key="1">
    <source>
        <dbReference type="ARBA" id="ARBA00004141"/>
    </source>
</evidence>
<feature type="transmembrane region" description="Helical" evidence="7">
    <location>
        <begin position="12"/>
        <end position="34"/>
    </location>
</feature>
<dbReference type="PANTHER" id="PTHR23506:SF23">
    <property type="entry name" value="GH10249P"/>
    <property type="match status" value="1"/>
</dbReference>
<feature type="transmembrane region" description="Helical" evidence="7">
    <location>
        <begin position="172"/>
        <end position="193"/>
    </location>
</feature>
<dbReference type="PANTHER" id="PTHR23506">
    <property type="entry name" value="GH10249P"/>
    <property type="match status" value="1"/>
</dbReference>
<dbReference type="GO" id="GO:0016020">
    <property type="term" value="C:membrane"/>
    <property type="evidence" value="ECO:0007669"/>
    <property type="project" value="UniProtKB-SubCell"/>
</dbReference>
<organism evidence="9 10">
    <name type="scientific">Cladonia borealis</name>
    <dbReference type="NCBI Taxonomy" id="184061"/>
    <lineage>
        <taxon>Eukaryota</taxon>
        <taxon>Fungi</taxon>
        <taxon>Dikarya</taxon>
        <taxon>Ascomycota</taxon>
        <taxon>Pezizomycotina</taxon>
        <taxon>Lecanoromycetes</taxon>
        <taxon>OSLEUM clade</taxon>
        <taxon>Lecanoromycetidae</taxon>
        <taxon>Lecanorales</taxon>
        <taxon>Lecanorineae</taxon>
        <taxon>Cladoniaceae</taxon>
        <taxon>Cladonia</taxon>
    </lineage>
</organism>
<evidence type="ECO:0000259" key="8">
    <source>
        <dbReference type="PROSITE" id="PS50850"/>
    </source>
</evidence>
<evidence type="ECO:0000256" key="6">
    <source>
        <dbReference type="ARBA" id="ARBA00023136"/>
    </source>
</evidence>
<dbReference type="CDD" id="cd17325">
    <property type="entry name" value="MFS_MdtG_SLC18_like"/>
    <property type="match status" value="1"/>
</dbReference>
<dbReference type="InterPro" id="IPR036259">
    <property type="entry name" value="MFS_trans_sf"/>
</dbReference>
<keyword evidence="4 7" id="KW-0812">Transmembrane</keyword>
<keyword evidence="3" id="KW-0813">Transport</keyword>
<feature type="domain" description="Major facilitator superfamily (MFS) profile" evidence="8">
    <location>
        <begin position="13"/>
        <end position="452"/>
    </location>
</feature>
<evidence type="ECO:0000256" key="7">
    <source>
        <dbReference type="SAM" id="Phobius"/>
    </source>
</evidence>
<feature type="transmembrane region" description="Helical" evidence="7">
    <location>
        <begin position="110"/>
        <end position="132"/>
    </location>
</feature>
<evidence type="ECO:0000313" key="10">
    <source>
        <dbReference type="Proteomes" id="UP001166286"/>
    </source>
</evidence>
<dbReference type="PROSITE" id="PS50850">
    <property type="entry name" value="MFS"/>
    <property type="match status" value="1"/>
</dbReference>
<feature type="transmembrane region" description="Helical" evidence="7">
    <location>
        <begin position="423"/>
        <end position="447"/>
    </location>
</feature>
<feature type="transmembrane region" description="Helical" evidence="7">
    <location>
        <begin position="286"/>
        <end position="310"/>
    </location>
</feature>
<dbReference type="Proteomes" id="UP001166286">
    <property type="component" value="Unassembled WGS sequence"/>
</dbReference>
<proteinExistence type="inferred from homology"/>
<evidence type="ECO:0000313" key="9">
    <source>
        <dbReference type="EMBL" id="KAK0513527.1"/>
    </source>
</evidence>
<feature type="transmembrane region" description="Helical" evidence="7">
    <location>
        <begin position="54"/>
        <end position="75"/>
    </location>
</feature>
<reference evidence="9" key="1">
    <citation type="submission" date="2023-03" db="EMBL/GenBank/DDBJ databases">
        <title>Complete genome of Cladonia borealis.</title>
        <authorList>
            <person name="Park H."/>
        </authorList>
    </citation>
    <scope>NUCLEOTIDE SEQUENCE</scope>
    <source>
        <strain evidence="9">ANT050790</strain>
    </source>
</reference>
<comment type="subcellular location">
    <subcellularLocation>
        <location evidence="1">Membrane</location>
        <topology evidence="1">Multi-pass membrane protein</topology>
    </subcellularLocation>
</comment>
<dbReference type="AlphaFoldDB" id="A0AA39R254"/>
<dbReference type="InterPro" id="IPR011701">
    <property type="entry name" value="MFS"/>
</dbReference>
<dbReference type="PRINTS" id="PR01035">
    <property type="entry name" value="TCRTETA"/>
</dbReference>
<feature type="transmembrane region" description="Helical" evidence="7">
    <location>
        <begin position="322"/>
        <end position="342"/>
    </location>
</feature>
<keyword evidence="10" id="KW-1185">Reference proteome</keyword>
<evidence type="ECO:0000256" key="3">
    <source>
        <dbReference type="ARBA" id="ARBA00022448"/>
    </source>
</evidence>
<feature type="transmembrane region" description="Helical" evidence="7">
    <location>
        <begin position="348"/>
        <end position="366"/>
    </location>
</feature>
<dbReference type="SUPFAM" id="SSF103473">
    <property type="entry name" value="MFS general substrate transporter"/>
    <property type="match status" value="1"/>
</dbReference>
<gene>
    <name evidence="9" type="ORF">JMJ35_004513</name>
</gene>
<sequence>MIARDFRASKTFTTFVVCISIFTDILLQNLIVPVLPYALSERVGLTREDEVQRWNSILLAAYSASLMVGSLFFGWIGDRLPGRRTPFILGVAVLGASTVCFALARTLPALLIARILEGLSTAIVCTLGYALLNDAVGVEHIGKAMGYTSVALSLGLFTGPVIGGVLYEYGGYFQVFLPAFCLIVVELILRVTIIEPEKRSRGPDPSQKALGIDAPPDFGTDERLQQGSVTDEQQPLLPVTGHETNRHAFSILLCSPRFLVAVLSLFVLNNIGCSFDGVLAPYINDAFGLSAIHAAALFLAIALPMFLAPISGALTDQFGAKWPAAGGFLIAVASLFLLRLVVRGTNSPFMKLAILLFFVGVALAFAMPPLRAEVSKVVEAIERQNPGIFGPHGANSQAYGLMNFAIAAGGLIGPLYAGFVRVWLGWGAIFLSMGVLSLIMLVFVLSLSGESTSHSSRIAPELSEARADGAP</sequence>
<dbReference type="InterPro" id="IPR001958">
    <property type="entry name" value="Tet-R_TetA/multi-R_MdtG-like"/>
</dbReference>
<accession>A0AA39R254</accession>
<dbReference type="Pfam" id="PF07690">
    <property type="entry name" value="MFS_1"/>
    <property type="match status" value="1"/>
</dbReference>
<dbReference type="Gene3D" id="1.20.1250.20">
    <property type="entry name" value="MFS general substrate transporter like domains"/>
    <property type="match status" value="1"/>
</dbReference>
<keyword evidence="5 7" id="KW-1133">Transmembrane helix</keyword>
<comment type="similarity">
    <text evidence="2">Belongs to the major facilitator superfamily. Vesicular transporter family.</text>
</comment>
<feature type="transmembrane region" description="Helical" evidence="7">
    <location>
        <begin position="398"/>
        <end position="417"/>
    </location>
</feature>
<evidence type="ECO:0000256" key="5">
    <source>
        <dbReference type="ARBA" id="ARBA00022989"/>
    </source>
</evidence>
<feature type="transmembrane region" description="Helical" evidence="7">
    <location>
        <begin position="144"/>
        <end position="166"/>
    </location>
</feature>
<dbReference type="InterPro" id="IPR020846">
    <property type="entry name" value="MFS_dom"/>
</dbReference>
<protein>
    <recommendedName>
        <fullName evidence="8">Major facilitator superfamily (MFS) profile domain-containing protein</fullName>
    </recommendedName>
</protein>
<name>A0AA39R254_9LECA</name>
<dbReference type="GO" id="GO:0022857">
    <property type="term" value="F:transmembrane transporter activity"/>
    <property type="evidence" value="ECO:0007669"/>
    <property type="project" value="InterPro"/>
</dbReference>
<keyword evidence="6 7" id="KW-0472">Membrane</keyword>